<evidence type="ECO:0000256" key="1">
    <source>
        <dbReference type="ARBA" id="ARBA00004496"/>
    </source>
</evidence>
<dbReference type="GO" id="GO:0005737">
    <property type="term" value="C:cytoplasm"/>
    <property type="evidence" value="ECO:0007669"/>
    <property type="project" value="UniProtKB-SubCell"/>
</dbReference>
<keyword evidence="5 13" id="KW-0808">Transferase</keyword>
<keyword evidence="15" id="KW-1185">Reference proteome</keyword>
<dbReference type="Gene3D" id="2.40.10.240">
    <property type="entry name" value="QueA-like"/>
    <property type="match status" value="1"/>
</dbReference>
<accession>A0A6N7QQ72</accession>
<protein>
    <recommendedName>
        <fullName evidence="11 13">S-adenosylmethionine:tRNA ribosyltransferase-isomerase</fullName>
        <ecNumber evidence="10 13">2.4.99.17</ecNumber>
    </recommendedName>
    <alternativeName>
        <fullName evidence="12 13">Queuosine biosynthesis protein QueA</fullName>
    </alternativeName>
</protein>
<dbReference type="PANTHER" id="PTHR30307:SF0">
    <property type="entry name" value="S-ADENOSYLMETHIONINE:TRNA RIBOSYLTRANSFERASE-ISOMERASE"/>
    <property type="match status" value="1"/>
</dbReference>
<comment type="pathway">
    <text evidence="2 13">tRNA modification; tRNA-queuosine biosynthesis.</text>
</comment>
<dbReference type="GO" id="GO:0051075">
    <property type="term" value="F:S-adenosylmethionine:tRNA ribosyltransferase-isomerase activity"/>
    <property type="evidence" value="ECO:0007669"/>
    <property type="project" value="UniProtKB-EC"/>
</dbReference>
<dbReference type="GO" id="GO:0008616">
    <property type="term" value="P:tRNA queuosine(34) biosynthetic process"/>
    <property type="evidence" value="ECO:0007669"/>
    <property type="project" value="UniProtKB-UniRule"/>
</dbReference>
<dbReference type="EMBL" id="WJPP01000001">
    <property type="protein sequence ID" value="MRH77533.1"/>
    <property type="molecule type" value="Genomic_DNA"/>
</dbReference>
<evidence type="ECO:0000256" key="12">
    <source>
        <dbReference type="ARBA" id="ARBA00076160"/>
    </source>
</evidence>
<evidence type="ECO:0000256" key="6">
    <source>
        <dbReference type="ARBA" id="ARBA00022691"/>
    </source>
</evidence>
<evidence type="ECO:0000256" key="5">
    <source>
        <dbReference type="ARBA" id="ARBA00022679"/>
    </source>
</evidence>
<dbReference type="RefSeq" id="WP_153718577.1">
    <property type="nucleotide sequence ID" value="NZ_WJPP01000001.1"/>
</dbReference>
<keyword evidence="14" id="KW-0328">Glycosyltransferase</keyword>
<sequence length="349" mass="37812">MQVRDFEFDLPPSLIAAEPPANRTDSRLLVLSPATGAVLDRQFRDILEYLDPKDLLVLNDTRVIPARLFAQKPTGGAVEILLERLTGPHAALAQLRASKTPKPGSSLLIAPDITVQVVGREGSFFQLEFPQNQPLTDLLEAVGHVPLPPYINRADTPMDRERYQTVYARKPGAVAAPTAGLHFDEPLLEAVRAKGVTTATVTLHVGAGTFQPVRSDTVEGHHMHREWLSVPEETVAAVAECKARGGRVIAVGTTVVRALETAAVDGQLKPYAGDTEIFIYPGFTFRVVEGLLTNFHLSGSTLVMLVSALAGRENILAAYAHAIAQEYRFFSYGDAMFILPNGGSDDAQI</sequence>
<dbReference type="InterPro" id="IPR042119">
    <property type="entry name" value="QueA_dom2"/>
</dbReference>
<dbReference type="InterPro" id="IPR003699">
    <property type="entry name" value="QueA"/>
</dbReference>
<dbReference type="NCBIfam" id="NF001140">
    <property type="entry name" value="PRK00147.1"/>
    <property type="match status" value="1"/>
</dbReference>
<dbReference type="AlphaFoldDB" id="A0A6N7QQ72"/>
<reference evidence="14 15" key="1">
    <citation type="submission" date="2019-11" db="EMBL/GenBank/DDBJ databases">
        <authorList>
            <person name="Zhang X.Y."/>
        </authorList>
    </citation>
    <scope>NUCLEOTIDE SEQUENCE [LARGE SCALE GENOMIC DNA]</scope>
    <source>
        <strain evidence="14 15">C176</strain>
    </source>
</reference>
<dbReference type="Pfam" id="PF02547">
    <property type="entry name" value="Queuosine_synth"/>
    <property type="match status" value="1"/>
</dbReference>
<comment type="subcellular location">
    <subcellularLocation>
        <location evidence="1 13">Cytoplasm</location>
    </subcellularLocation>
</comment>
<keyword evidence="4 13" id="KW-0963">Cytoplasm</keyword>
<dbReference type="PANTHER" id="PTHR30307">
    <property type="entry name" value="S-ADENOSYLMETHIONINE:TRNA RIBOSYLTRANSFERASE-ISOMERASE"/>
    <property type="match status" value="1"/>
</dbReference>
<evidence type="ECO:0000256" key="13">
    <source>
        <dbReference type="HAMAP-Rule" id="MF_00113"/>
    </source>
</evidence>
<dbReference type="InterPro" id="IPR042118">
    <property type="entry name" value="QueA_dom1"/>
</dbReference>
<evidence type="ECO:0000256" key="7">
    <source>
        <dbReference type="ARBA" id="ARBA00022785"/>
    </source>
</evidence>
<comment type="catalytic activity">
    <reaction evidence="8 13">
        <text>7-aminomethyl-7-carbaguanosine(34) in tRNA + S-adenosyl-L-methionine = epoxyqueuosine(34) in tRNA + adenine + L-methionine + 2 H(+)</text>
        <dbReference type="Rhea" id="RHEA:32155"/>
        <dbReference type="Rhea" id="RHEA-COMP:10342"/>
        <dbReference type="Rhea" id="RHEA-COMP:18582"/>
        <dbReference type="ChEBI" id="CHEBI:15378"/>
        <dbReference type="ChEBI" id="CHEBI:16708"/>
        <dbReference type="ChEBI" id="CHEBI:57844"/>
        <dbReference type="ChEBI" id="CHEBI:59789"/>
        <dbReference type="ChEBI" id="CHEBI:82833"/>
        <dbReference type="ChEBI" id="CHEBI:194443"/>
        <dbReference type="EC" id="2.4.99.17"/>
    </reaction>
</comment>
<evidence type="ECO:0000313" key="15">
    <source>
        <dbReference type="Proteomes" id="UP000433788"/>
    </source>
</evidence>
<organism evidence="14 15">
    <name type="scientific">Spiribacter salilacus</name>
    <dbReference type="NCBI Taxonomy" id="2664894"/>
    <lineage>
        <taxon>Bacteria</taxon>
        <taxon>Pseudomonadati</taxon>
        <taxon>Pseudomonadota</taxon>
        <taxon>Gammaproteobacteria</taxon>
        <taxon>Chromatiales</taxon>
        <taxon>Ectothiorhodospiraceae</taxon>
        <taxon>Spiribacter</taxon>
    </lineage>
</organism>
<keyword evidence="14" id="KW-0413">Isomerase</keyword>
<evidence type="ECO:0000256" key="3">
    <source>
        <dbReference type="ARBA" id="ARBA00011245"/>
    </source>
</evidence>
<name>A0A6N7QQ72_9GAMM</name>
<evidence type="ECO:0000256" key="10">
    <source>
        <dbReference type="ARBA" id="ARBA00066503"/>
    </source>
</evidence>
<evidence type="ECO:0000256" key="9">
    <source>
        <dbReference type="ARBA" id="ARBA00061210"/>
    </source>
</evidence>
<comment type="caution">
    <text evidence="14">The sequence shown here is derived from an EMBL/GenBank/DDBJ whole genome shotgun (WGS) entry which is preliminary data.</text>
</comment>
<evidence type="ECO:0000256" key="2">
    <source>
        <dbReference type="ARBA" id="ARBA00004691"/>
    </source>
</evidence>
<dbReference type="InterPro" id="IPR036100">
    <property type="entry name" value="QueA_sf"/>
</dbReference>
<proteinExistence type="inferred from homology"/>
<dbReference type="NCBIfam" id="TIGR00113">
    <property type="entry name" value="queA"/>
    <property type="match status" value="1"/>
</dbReference>
<dbReference type="HAMAP" id="MF_00113">
    <property type="entry name" value="QueA"/>
    <property type="match status" value="1"/>
</dbReference>
<dbReference type="FunFam" id="3.40.1780.10:FF:000001">
    <property type="entry name" value="S-adenosylmethionine:tRNA ribosyltransferase-isomerase"/>
    <property type="match status" value="1"/>
</dbReference>
<comment type="subunit">
    <text evidence="3 13">Monomer.</text>
</comment>
<comment type="similarity">
    <text evidence="9 13">Belongs to the QueA family.</text>
</comment>
<evidence type="ECO:0000256" key="4">
    <source>
        <dbReference type="ARBA" id="ARBA00022490"/>
    </source>
</evidence>
<dbReference type="Gene3D" id="3.40.1780.10">
    <property type="entry name" value="QueA-like"/>
    <property type="match status" value="1"/>
</dbReference>
<keyword evidence="7 13" id="KW-0671">Queuosine biosynthesis</keyword>
<dbReference type="Proteomes" id="UP000433788">
    <property type="component" value="Unassembled WGS sequence"/>
</dbReference>
<dbReference type="UniPathway" id="UPA00392"/>
<keyword evidence="6 13" id="KW-0949">S-adenosyl-L-methionine</keyword>
<dbReference type="SUPFAM" id="SSF111337">
    <property type="entry name" value="QueA-like"/>
    <property type="match status" value="1"/>
</dbReference>
<gene>
    <name evidence="13 14" type="primary">queA</name>
    <name evidence="14" type="ORF">GH984_02255</name>
</gene>
<evidence type="ECO:0000256" key="8">
    <source>
        <dbReference type="ARBA" id="ARBA00052751"/>
    </source>
</evidence>
<comment type="function">
    <text evidence="13">Transfers and isomerizes the ribose moiety from AdoMet to the 7-aminomethyl group of 7-deazaguanine (preQ1-tRNA) to give epoxyqueuosine (oQ-tRNA).</text>
</comment>
<evidence type="ECO:0000256" key="11">
    <source>
        <dbReference type="ARBA" id="ARBA00069325"/>
    </source>
</evidence>
<dbReference type="EC" id="2.4.99.17" evidence="10 13"/>
<evidence type="ECO:0000313" key="14">
    <source>
        <dbReference type="EMBL" id="MRH77533.1"/>
    </source>
</evidence>